<dbReference type="InterPro" id="IPR002048">
    <property type="entry name" value="EF_hand_dom"/>
</dbReference>
<accession>A0AB34K6H6</accession>
<dbReference type="SUPFAM" id="SSF47473">
    <property type="entry name" value="EF-hand"/>
    <property type="match status" value="1"/>
</dbReference>
<dbReference type="GO" id="GO:0005509">
    <property type="term" value="F:calcium ion binding"/>
    <property type="evidence" value="ECO:0007669"/>
    <property type="project" value="InterPro"/>
</dbReference>
<dbReference type="EMBL" id="JBGBPQ010000002">
    <property type="protein sequence ID" value="KAL1529012.1"/>
    <property type="molecule type" value="Genomic_DNA"/>
</dbReference>
<dbReference type="InterPro" id="IPR018247">
    <property type="entry name" value="EF_Hand_1_Ca_BS"/>
</dbReference>
<reference evidence="3 4" key="1">
    <citation type="journal article" date="2024" name="Science">
        <title>Giant polyketide synthase enzymes in the biosynthesis of giant marine polyether toxins.</title>
        <authorList>
            <person name="Fallon T.R."/>
            <person name="Shende V.V."/>
            <person name="Wierzbicki I.H."/>
            <person name="Pendleton A.L."/>
            <person name="Watervoot N.F."/>
            <person name="Auber R.P."/>
            <person name="Gonzalez D.J."/>
            <person name="Wisecaver J.H."/>
            <person name="Moore B.S."/>
        </authorList>
    </citation>
    <scope>NUCLEOTIDE SEQUENCE [LARGE SCALE GENOMIC DNA]</scope>
    <source>
        <strain evidence="3 4">12B1</strain>
    </source>
</reference>
<dbReference type="AlphaFoldDB" id="A0AB34K6H6"/>
<keyword evidence="1" id="KW-0106">Calcium</keyword>
<evidence type="ECO:0000259" key="2">
    <source>
        <dbReference type="PROSITE" id="PS50222"/>
    </source>
</evidence>
<comment type="caution">
    <text evidence="3">The sequence shown here is derived from an EMBL/GenBank/DDBJ whole genome shotgun (WGS) entry which is preliminary data.</text>
</comment>
<proteinExistence type="predicted"/>
<name>A0AB34K6H6_PRYPA</name>
<organism evidence="3 4">
    <name type="scientific">Prymnesium parvum</name>
    <name type="common">Toxic golden alga</name>
    <dbReference type="NCBI Taxonomy" id="97485"/>
    <lineage>
        <taxon>Eukaryota</taxon>
        <taxon>Haptista</taxon>
        <taxon>Haptophyta</taxon>
        <taxon>Prymnesiophyceae</taxon>
        <taxon>Prymnesiales</taxon>
        <taxon>Prymnesiaceae</taxon>
        <taxon>Prymnesium</taxon>
    </lineage>
</organism>
<dbReference type="PROSITE" id="PS50222">
    <property type="entry name" value="EF_HAND_2"/>
    <property type="match status" value="1"/>
</dbReference>
<gene>
    <name evidence="3" type="ORF">AB1Y20_010333</name>
</gene>
<sequence length="614" mass="67653">MGGGASRPASGGGAPPAAAQQVWEALDTDHLPIERACEIVRSLDRNGDGVLSRQELFETFSRAGGKLLAPSLVFEAPPHACATLRERALRDGIWFVVHRSLLAEIAYDECLDLYECFFAYHPNGGPWTAGFVCVRLSEAAILSQRERIRMSSYRWEMHQDADPQRSGDFVCPGNFRWFLELIERRRLIGWVDFIANIGVNVPKEQTLAYMGQLYAELIVSADWLHDVGRLEVALKRGWIFQESAFTELDGDGVEKLFECMRAIGKRFLAGHPKDVEPFFDACVHFGELLHRRGYDSTYTSLPYFGPLGWDSFGDVDFTAFALKWHLRAGGSEPVVVASHRRAFMRQPKLAFVHACELFSLGDAEYALAAPQLRAHMAQMRWRQLADVDAFVRTFGEAITKAYLGAEFTVAADREVALTATGCHIARALGGGEVDGAAMLRLAWRGTLRYMRAQAEAQQTNFFNTYGGVEPGQWVKPDIFADGGEARALGDVALRGALLERNEEGCWGYPAEEGWAAAYHREGAGALEAAAVADLVAYGALTDFLIEEAEGKLVHKLSSMPVAVAVCLDGEGTRFHLVLIDVPQGRRVAAMYVMCVVASDAGAYPTPVHQVSFNC</sequence>
<protein>
    <recommendedName>
        <fullName evidence="2">EF-hand domain-containing protein</fullName>
    </recommendedName>
</protein>
<dbReference type="Proteomes" id="UP001515480">
    <property type="component" value="Unassembled WGS sequence"/>
</dbReference>
<keyword evidence="4" id="KW-1185">Reference proteome</keyword>
<dbReference type="InterPro" id="IPR011992">
    <property type="entry name" value="EF-hand-dom_pair"/>
</dbReference>
<evidence type="ECO:0000313" key="4">
    <source>
        <dbReference type="Proteomes" id="UP001515480"/>
    </source>
</evidence>
<dbReference type="PROSITE" id="PS00018">
    <property type="entry name" value="EF_HAND_1"/>
    <property type="match status" value="1"/>
</dbReference>
<evidence type="ECO:0000256" key="1">
    <source>
        <dbReference type="ARBA" id="ARBA00022837"/>
    </source>
</evidence>
<evidence type="ECO:0000313" key="3">
    <source>
        <dbReference type="EMBL" id="KAL1529012.1"/>
    </source>
</evidence>
<feature type="domain" description="EF-hand" evidence="2">
    <location>
        <begin position="31"/>
        <end position="66"/>
    </location>
</feature>